<name>A0A4Z2J4H8_9TELE</name>
<accession>A0A4Z2J4H8</accession>
<comment type="caution">
    <text evidence="2">The sequence shown here is derived from an EMBL/GenBank/DDBJ whole genome shotgun (WGS) entry which is preliminary data.</text>
</comment>
<evidence type="ECO:0000256" key="1">
    <source>
        <dbReference type="SAM" id="MobiDB-lite"/>
    </source>
</evidence>
<reference evidence="2 3" key="1">
    <citation type="submission" date="2019-03" db="EMBL/GenBank/DDBJ databases">
        <title>First draft genome of Liparis tanakae, snailfish: a comprehensive survey of snailfish specific genes.</title>
        <authorList>
            <person name="Kim W."/>
            <person name="Song I."/>
            <person name="Jeong J.-H."/>
            <person name="Kim D."/>
            <person name="Kim S."/>
            <person name="Ryu S."/>
            <person name="Song J.Y."/>
            <person name="Lee S.K."/>
        </authorList>
    </citation>
    <scope>NUCLEOTIDE SEQUENCE [LARGE SCALE GENOMIC DNA]</scope>
    <source>
        <tissue evidence="2">Muscle</tissue>
    </source>
</reference>
<sequence length="102" mass="11513">MGGQQAARTLKASSGLEEPRIDTQQKQQMQFDIRQADAASETPEVSPTDRVRHLYLHYTLRLHVTNERFRASSVPPLEEDGALHNFPGPGINTLWGFQLEIN</sequence>
<dbReference type="AlphaFoldDB" id="A0A4Z2J4H8"/>
<evidence type="ECO:0000313" key="3">
    <source>
        <dbReference type="Proteomes" id="UP000314294"/>
    </source>
</evidence>
<gene>
    <name evidence="2" type="ORF">EYF80_004896</name>
</gene>
<evidence type="ECO:0000313" key="2">
    <source>
        <dbReference type="EMBL" id="TNN84851.1"/>
    </source>
</evidence>
<organism evidence="2 3">
    <name type="scientific">Liparis tanakae</name>
    <name type="common">Tanaka's snailfish</name>
    <dbReference type="NCBI Taxonomy" id="230148"/>
    <lineage>
        <taxon>Eukaryota</taxon>
        <taxon>Metazoa</taxon>
        <taxon>Chordata</taxon>
        <taxon>Craniata</taxon>
        <taxon>Vertebrata</taxon>
        <taxon>Euteleostomi</taxon>
        <taxon>Actinopterygii</taxon>
        <taxon>Neopterygii</taxon>
        <taxon>Teleostei</taxon>
        <taxon>Neoteleostei</taxon>
        <taxon>Acanthomorphata</taxon>
        <taxon>Eupercaria</taxon>
        <taxon>Perciformes</taxon>
        <taxon>Cottioidei</taxon>
        <taxon>Cottales</taxon>
        <taxon>Liparidae</taxon>
        <taxon>Liparis</taxon>
    </lineage>
</organism>
<feature type="region of interest" description="Disordered" evidence="1">
    <location>
        <begin position="1"/>
        <end position="48"/>
    </location>
</feature>
<dbReference type="Proteomes" id="UP000314294">
    <property type="component" value="Unassembled WGS sequence"/>
</dbReference>
<keyword evidence="3" id="KW-1185">Reference proteome</keyword>
<dbReference type="EMBL" id="SRLO01000024">
    <property type="protein sequence ID" value="TNN84851.1"/>
    <property type="molecule type" value="Genomic_DNA"/>
</dbReference>
<protein>
    <submittedName>
        <fullName evidence="2">Uncharacterized protein</fullName>
    </submittedName>
</protein>
<proteinExistence type="predicted"/>